<gene>
    <name evidence="1" type="ORF">SBRCBS47491_003496</name>
</gene>
<dbReference type="SUPFAM" id="SSF82171">
    <property type="entry name" value="DPP6 N-terminal domain-like"/>
    <property type="match status" value="1"/>
</dbReference>
<name>A0ABP0BGN5_9PEZI</name>
<proteinExistence type="predicted"/>
<comment type="caution">
    <text evidence="1">The sequence shown here is derived from an EMBL/GenBank/DDBJ whole genome shotgun (WGS) entry which is preliminary data.</text>
</comment>
<organism evidence="1 2">
    <name type="scientific">Sporothrix bragantina</name>
    <dbReference type="NCBI Taxonomy" id="671064"/>
    <lineage>
        <taxon>Eukaryota</taxon>
        <taxon>Fungi</taxon>
        <taxon>Dikarya</taxon>
        <taxon>Ascomycota</taxon>
        <taxon>Pezizomycotina</taxon>
        <taxon>Sordariomycetes</taxon>
        <taxon>Sordariomycetidae</taxon>
        <taxon>Ophiostomatales</taxon>
        <taxon>Ophiostomataceae</taxon>
        <taxon>Sporothrix</taxon>
    </lineage>
</organism>
<keyword evidence="2" id="KW-1185">Reference proteome</keyword>
<accession>A0ABP0BGN5</accession>
<reference evidence="1 2" key="1">
    <citation type="submission" date="2024-01" db="EMBL/GenBank/DDBJ databases">
        <authorList>
            <person name="Allen C."/>
            <person name="Tagirdzhanova G."/>
        </authorList>
    </citation>
    <scope>NUCLEOTIDE SEQUENCE [LARGE SCALE GENOMIC DNA]</scope>
</reference>
<evidence type="ECO:0008006" key="3">
    <source>
        <dbReference type="Google" id="ProtNLM"/>
    </source>
</evidence>
<evidence type="ECO:0000313" key="2">
    <source>
        <dbReference type="Proteomes" id="UP001642406"/>
    </source>
</evidence>
<dbReference type="InterPro" id="IPR011042">
    <property type="entry name" value="6-blade_b-propeller_TolB-like"/>
</dbReference>
<dbReference type="Proteomes" id="UP001642406">
    <property type="component" value="Unassembled WGS sequence"/>
</dbReference>
<sequence>MAYMNDAYDYPQTFKDGSKLLIGTNIVDCGDVQLVDDNCTPDTTFVYPLRFNTAADGSGAGGSIRELRLHPDEVHLEFNAEVITGSSISEYAYFGRLQFNPAPTTGTPLAPRYDIINVTTLFNADSLQPITVSGHELFVNHEAISVGESRGFSGDGNELTYVGYSAESCNIDVFAVNLATGAVRRLTQHPEYCDPVSFSPDNKWMAVMDTRGSGRDMFMAGMRYVPPLIDLVVNTISASVRNNGNRRFFEPYLLDYWGDRGTYFGQKINGDNNGTAGSGAINDPQWNGQADPRWSPDSTQLVFWQTQAISPACGGANPLPCYPSDEPGGRSFRMMLVTFVDRSPTEPLDIAEHQDEVPWGVPYVPGSAAPVRPSPPTGIYTLKGGFSGTALVNITQSSPGVVGSVGVVYVDYSDDGLNFLNGVEYAEGGTSDYTVAYASWWSDLVMHGQTTATKKTSVDGFHVRIDALTNIFEANGTLTSVVNGTTWLQPLNDA</sequence>
<evidence type="ECO:0000313" key="1">
    <source>
        <dbReference type="EMBL" id="CAK7218399.1"/>
    </source>
</evidence>
<protein>
    <recommendedName>
        <fullName evidence="3">Saponin hydrolase</fullName>
    </recommendedName>
</protein>
<dbReference type="Gene3D" id="2.120.10.30">
    <property type="entry name" value="TolB, C-terminal domain"/>
    <property type="match status" value="1"/>
</dbReference>
<dbReference type="EMBL" id="CAWUHC010000023">
    <property type="protein sequence ID" value="CAK7218399.1"/>
    <property type="molecule type" value="Genomic_DNA"/>
</dbReference>